<feature type="transmembrane region" description="Helical" evidence="1">
    <location>
        <begin position="186"/>
        <end position="210"/>
    </location>
</feature>
<dbReference type="PANTHER" id="PTHR41309">
    <property type="entry name" value="MEMBRANE PROTEIN-RELATED"/>
    <property type="match status" value="1"/>
</dbReference>
<accession>A0A9D2RCJ8</accession>
<dbReference type="EMBL" id="DWUU01000006">
    <property type="protein sequence ID" value="HJD41489.1"/>
    <property type="molecule type" value="Genomic_DNA"/>
</dbReference>
<reference evidence="2" key="2">
    <citation type="submission" date="2021-04" db="EMBL/GenBank/DDBJ databases">
        <authorList>
            <person name="Gilroy R."/>
        </authorList>
    </citation>
    <scope>NUCLEOTIDE SEQUENCE</scope>
    <source>
        <strain evidence="2">ChiBcec15-3976</strain>
    </source>
</reference>
<evidence type="ECO:0000256" key="1">
    <source>
        <dbReference type="SAM" id="Phobius"/>
    </source>
</evidence>
<proteinExistence type="predicted"/>
<feature type="transmembrane region" description="Helical" evidence="1">
    <location>
        <begin position="149"/>
        <end position="166"/>
    </location>
</feature>
<reference evidence="2" key="1">
    <citation type="journal article" date="2021" name="PeerJ">
        <title>Extensive microbial diversity within the chicken gut microbiome revealed by metagenomics and culture.</title>
        <authorList>
            <person name="Gilroy R."/>
            <person name="Ravi A."/>
            <person name="Getino M."/>
            <person name="Pursley I."/>
            <person name="Horton D.L."/>
            <person name="Alikhan N.F."/>
            <person name="Baker D."/>
            <person name="Gharbi K."/>
            <person name="Hall N."/>
            <person name="Watson M."/>
            <person name="Adriaenssens E.M."/>
            <person name="Foster-Nyarko E."/>
            <person name="Jarju S."/>
            <person name="Secka A."/>
            <person name="Antonio M."/>
            <person name="Oren A."/>
            <person name="Chaudhuri R.R."/>
            <person name="La Ragione R."/>
            <person name="Hildebrand F."/>
            <person name="Pallen M.J."/>
        </authorList>
    </citation>
    <scope>NUCLEOTIDE SEQUENCE</scope>
    <source>
        <strain evidence="2">ChiBcec15-3976</strain>
    </source>
</reference>
<name>A0A9D2RCJ8_9FIRM</name>
<feature type="transmembrane region" description="Helical" evidence="1">
    <location>
        <begin position="82"/>
        <end position="106"/>
    </location>
</feature>
<gene>
    <name evidence="2" type="ORF">H9910_00545</name>
</gene>
<evidence type="ECO:0000313" key="2">
    <source>
        <dbReference type="EMBL" id="HJD41489.1"/>
    </source>
</evidence>
<protein>
    <submittedName>
        <fullName evidence="2">ABC-2 transporter permease</fullName>
    </submittedName>
</protein>
<dbReference type="InterPro" id="IPR025699">
    <property type="entry name" value="ABC2_memb-like"/>
</dbReference>
<keyword evidence="1" id="KW-0812">Transmembrane</keyword>
<keyword evidence="1" id="KW-0472">Membrane</keyword>
<dbReference type="AlphaFoldDB" id="A0A9D2RCJ8"/>
<organism evidence="2 3">
    <name type="scientific">Candidatus Mediterraneibacter quadrami</name>
    <dbReference type="NCBI Taxonomy" id="2838684"/>
    <lineage>
        <taxon>Bacteria</taxon>
        <taxon>Bacillati</taxon>
        <taxon>Bacillota</taxon>
        <taxon>Clostridia</taxon>
        <taxon>Lachnospirales</taxon>
        <taxon>Lachnospiraceae</taxon>
        <taxon>Mediterraneibacter</taxon>
    </lineage>
</organism>
<feature type="transmembrane region" description="Helical" evidence="1">
    <location>
        <begin position="20"/>
        <end position="36"/>
    </location>
</feature>
<comment type="caution">
    <text evidence="2">The sequence shown here is derived from an EMBL/GenBank/DDBJ whole genome shotgun (WGS) entry which is preliminary data.</text>
</comment>
<dbReference type="PANTHER" id="PTHR41309:SF2">
    <property type="entry name" value="MEMBRANE PROTEIN"/>
    <property type="match status" value="1"/>
</dbReference>
<dbReference type="Pfam" id="PF13346">
    <property type="entry name" value="ABC2_membrane_5"/>
    <property type="match status" value="1"/>
</dbReference>
<dbReference type="Proteomes" id="UP000823909">
    <property type="component" value="Unassembled WGS sequence"/>
</dbReference>
<feature type="transmembrane region" description="Helical" evidence="1">
    <location>
        <begin position="118"/>
        <end position="137"/>
    </location>
</feature>
<evidence type="ECO:0000313" key="3">
    <source>
        <dbReference type="Proteomes" id="UP000823909"/>
    </source>
</evidence>
<keyword evidence="1" id="KW-1133">Transmembrane helix</keyword>
<sequence length="220" mass="23652">MKGLIVKDIELTKNQGKTLLILAVVIAVFLEISGMGSDFATAYITIIFSLFASTTVSYDEYENGFPFLLSLPVSRRDYVNAKYAFSGILILTAWIIGTVFGLVFRGIRGEEVFAPDKLGATIGYLAVSVVFVAVMLPLRLKFEGDKGKLILPLVIAGAGIILYGGVKLADLSGIDAEKEALRILNGMGTAGILGMLAAIMVLAAGISWLCSRQIMMKKEF</sequence>